<evidence type="ECO:0000313" key="1">
    <source>
        <dbReference type="EMBL" id="AAZ56594.1"/>
    </source>
</evidence>
<proteinExistence type="predicted"/>
<protein>
    <submittedName>
        <fullName evidence="1">Uncharacterized protein</fullName>
    </submittedName>
</protein>
<sequence>MVVADVRLPSESRGAPIRRVGTWRGVASSIPCRDVSAPVPCRRSVTLYIPALIRATLAGLYSPFSGDPRFTRDSRAVVVRAPQPPRSL</sequence>
<dbReference type="STRING" id="269800.Tfu_2561"/>
<name>Q47LS8_THEFY</name>
<dbReference type="HOGENOM" id="CLU_2467998_0_0_11"/>
<gene>
    <name evidence="1" type="ordered locus">Tfu_2561</name>
</gene>
<accession>Q47LS8</accession>
<reference evidence="1" key="1">
    <citation type="submission" date="2005-07" db="EMBL/GenBank/DDBJ databases">
        <title>Complete sequence of Thermobifida fusca YX.</title>
        <authorList>
            <consortium name="US DOE Joint Genome Institute"/>
            <person name="Copeland A."/>
            <person name="Lucas S."/>
            <person name="Lapidus A."/>
            <person name="Barry K."/>
            <person name="Detter J.C."/>
            <person name="Glavina T."/>
            <person name="Hammon N."/>
            <person name="Israni S."/>
            <person name="Pitluck S."/>
            <person name="Di Bartolo G."/>
            <person name="Chain P."/>
            <person name="Schmutz J."/>
            <person name="Larimer F."/>
            <person name="Land M."/>
            <person name="Lykidis A."/>
            <person name="Richardson P."/>
        </authorList>
    </citation>
    <scope>NUCLEOTIDE SEQUENCE</scope>
    <source>
        <strain evidence="1">YX</strain>
    </source>
</reference>
<dbReference type="KEGG" id="tfu:Tfu_2561"/>
<dbReference type="AlphaFoldDB" id="Q47LS8"/>
<dbReference type="EMBL" id="CP000088">
    <property type="protein sequence ID" value="AAZ56594.1"/>
    <property type="molecule type" value="Genomic_DNA"/>
</dbReference>
<organism evidence="1">
    <name type="scientific">Thermobifida fusca (strain YX)</name>
    <dbReference type="NCBI Taxonomy" id="269800"/>
    <lineage>
        <taxon>Bacteria</taxon>
        <taxon>Bacillati</taxon>
        <taxon>Actinomycetota</taxon>
        <taxon>Actinomycetes</taxon>
        <taxon>Streptosporangiales</taxon>
        <taxon>Nocardiopsidaceae</taxon>
        <taxon>Thermobifida</taxon>
    </lineage>
</organism>